<comment type="caution">
    <text evidence="2">The sequence shown here is derived from an EMBL/GenBank/DDBJ whole genome shotgun (WGS) entry which is preliminary data.</text>
</comment>
<keyword evidence="1" id="KW-1133">Transmembrane helix</keyword>
<reference evidence="2" key="1">
    <citation type="journal article" date="2021" name="Nat. Commun.">
        <title>Genetic determinants of endophytism in the Arabidopsis root mycobiome.</title>
        <authorList>
            <person name="Mesny F."/>
            <person name="Miyauchi S."/>
            <person name="Thiergart T."/>
            <person name="Pickel B."/>
            <person name="Atanasova L."/>
            <person name="Karlsson M."/>
            <person name="Huettel B."/>
            <person name="Barry K.W."/>
            <person name="Haridas S."/>
            <person name="Chen C."/>
            <person name="Bauer D."/>
            <person name="Andreopoulos W."/>
            <person name="Pangilinan J."/>
            <person name="LaButti K."/>
            <person name="Riley R."/>
            <person name="Lipzen A."/>
            <person name="Clum A."/>
            <person name="Drula E."/>
            <person name="Henrissat B."/>
            <person name="Kohler A."/>
            <person name="Grigoriev I.V."/>
            <person name="Martin F.M."/>
            <person name="Hacquard S."/>
        </authorList>
    </citation>
    <scope>NUCLEOTIDE SEQUENCE</scope>
    <source>
        <strain evidence="2">FSSC 5 MPI-SDFR-AT-0091</strain>
    </source>
</reference>
<evidence type="ECO:0000313" key="2">
    <source>
        <dbReference type="EMBL" id="KAH7246932.1"/>
    </source>
</evidence>
<dbReference type="Proteomes" id="UP000736672">
    <property type="component" value="Unassembled WGS sequence"/>
</dbReference>
<dbReference type="EMBL" id="JAGTJS010000016">
    <property type="protein sequence ID" value="KAH7246932.1"/>
    <property type="molecule type" value="Genomic_DNA"/>
</dbReference>
<keyword evidence="1" id="KW-0812">Transmembrane</keyword>
<keyword evidence="3" id="KW-1185">Reference proteome</keyword>
<name>A0A9P9GXZ6_FUSSL</name>
<dbReference type="OrthoDB" id="3692311at2759"/>
<accession>A0A9P9GXZ6</accession>
<proteinExistence type="predicted"/>
<evidence type="ECO:0000313" key="3">
    <source>
        <dbReference type="Proteomes" id="UP000736672"/>
    </source>
</evidence>
<organism evidence="2 3">
    <name type="scientific">Fusarium solani</name>
    <name type="common">Filamentous fungus</name>
    <dbReference type="NCBI Taxonomy" id="169388"/>
    <lineage>
        <taxon>Eukaryota</taxon>
        <taxon>Fungi</taxon>
        <taxon>Dikarya</taxon>
        <taxon>Ascomycota</taxon>
        <taxon>Pezizomycotina</taxon>
        <taxon>Sordariomycetes</taxon>
        <taxon>Hypocreomycetidae</taxon>
        <taxon>Hypocreales</taxon>
        <taxon>Nectriaceae</taxon>
        <taxon>Fusarium</taxon>
        <taxon>Fusarium solani species complex</taxon>
    </lineage>
</organism>
<dbReference type="AlphaFoldDB" id="A0A9P9GXZ6"/>
<feature type="transmembrane region" description="Helical" evidence="1">
    <location>
        <begin position="242"/>
        <end position="261"/>
    </location>
</feature>
<feature type="transmembrane region" description="Helical" evidence="1">
    <location>
        <begin position="282"/>
        <end position="307"/>
    </location>
</feature>
<sequence length="774" mass="85230">MRRLDRTPSSHATNTAALAALAVLCAKNCCAKAASRGGALQRELSRAAALLGKNAPAFSSRNLSFCIHGPAACCAAVMPRQEYGLVPLGSEHSPSARGLPCPDDRVTRQGEVPFDYDTAYTGRDWQREQHAYNTDFDATDPADRKYTSHEYVSAAHDQFGLPSDNTLRRNAREHAEATRKSQLSKRRSMIWHLVIDLFLAIPALAFLLYAGAVSHYEGRPLRESGWRTVSTLYDLAKYGPTIFPIVFAAIATNLLTAVAAWKLERGISVLSLEYLLRSRTTFSAVTSPLVLKSVNLITPLIIVFWALSPLGGQAALRVLGTVPNAHKQPWNCSYLEVRPELPPVYGADGSVANSTVIATFAAALATPPESKEGKLDIWGNVKIPMIEPYLGVDVDKWYTLKDSFDVYSSLVGLPVKPLEPFLPAFNYTFRVNTSYITTSCTANNRSMDLDGWRDYVDEHRDFSNGKGLIIETSNPDKSGTKQRLFQVTSYQPGKLTNVFCELGTTFVEVEIECHHSQCGAVRIRYTPGAKPSNLTFVDDLQGAAKGKRMDHAFLQMFVNMTEPRRNGSFYLPSPMELYLFSSDEPYAVTPTWDNAWNSGSKKDWERGYKAFPKRFTQLLNTFWIASLTPLGAAQFNKFAAPGAKHGAAPAGLTATGHKMNNERVLAVDKAWLAMLYVASLAMFLSALAAAALGVKRRGPDILDYATTFIRDNPYSSASTGENSMEDGADRTYRLRKVRLCIGDVKPDAEEGYVALATVDKAVPLGKQGSDRRYM</sequence>
<evidence type="ECO:0000256" key="1">
    <source>
        <dbReference type="SAM" id="Phobius"/>
    </source>
</evidence>
<keyword evidence="1" id="KW-0472">Membrane</keyword>
<gene>
    <name evidence="2" type="ORF">B0J15DRAFT_499836</name>
</gene>
<protein>
    <submittedName>
        <fullName evidence="2">Uncharacterized protein</fullName>
    </submittedName>
</protein>
<feature type="transmembrane region" description="Helical" evidence="1">
    <location>
        <begin position="670"/>
        <end position="694"/>
    </location>
</feature>
<feature type="transmembrane region" description="Helical" evidence="1">
    <location>
        <begin position="189"/>
        <end position="212"/>
    </location>
</feature>